<protein>
    <submittedName>
        <fullName evidence="2">Uncharacterized protein</fullName>
    </submittedName>
</protein>
<sequence length="301" mass="33935">MRKILAFCLFLTLQSSIVNAQYTGSFSVQGSVNKFYPVIFTDGNWGNNRATELEIGRSDINLNEGWRGSLISKFRFHDLVWGNGSGFADVEMQANNGYGGNLVPFIAGWKDASLSNSTQDFIIWLKGQTYYSYTSNVPQKPIVYDDVQKALPYQEVNGPAYIYKESIDNYVNSRGKSTTGSLFTLDGGLNYMGGDLGLGTFDTKGYKLAVNGKVRAQEILVETNNWPDYVFHNDYRMMNLPELESYIKENKHLPDMPSAKKAEKEGIGLGEMNRLLLKKVEELTLHVIELSKRLDQQNKNK</sequence>
<reference evidence="2 3" key="1">
    <citation type="submission" date="2020-08" db="EMBL/GenBank/DDBJ databases">
        <title>Genomic Encyclopedia of Type Strains, Phase IV (KMG-V): Genome sequencing to study the core and pangenomes of soil and plant-associated prokaryotes.</title>
        <authorList>
            <person name="Whitman W."/>
        </authorList>
    </citation>
    <scope>NUCLEOTIDE SEQUENCE [LARGE SCALE GENOMIC DNA]</scope>
    <source>
        <strain evidence="2 3">MP7CTX6</strain>
    </source>
</reference>
<feature type="chain" id="PRO_5031297937" evidence="1">
    <location>
        <begin position="21"/>
        <end position="301"/>
    </location>
</feature>
<gene>
    <name evidence="2" type="ORF">HDE69_001165</name>
</gene>
<feature type="signal peptide" evidence="1">
    <location>
        <begin position="1"/>
        <end position="20"/>
    </location>
</feature>
<dbReference type="RefSeq" id="WP_183866162.1">
    <property type="nucleotide sequence ID" value="NZ_JACHCF010000002.1"/>
</dbReference>
<dbReference type="Proteomes" id="UP000537718">
    <property type="component" value="Unassembled WGS sequence"/>
</dbReference>
<comment type="caution">
    <text evidence="2">The sequence shown here is derived from an EMBL/GenBank/DDBJ whole genome shotgun (WGS) entry which is preliminary data.</text>
</comment>
<organism evidence="2 3">
    <name type="scientific">Pedobacter cryoconitis</name>
    <dbReference type="NCBI Taxonomy" id="188932"/>
    <lineage>
        <taxon>Bacteria</taxon>
        <taxon>Pseudomonadati</taxon>
        <taxon>Bacteroidota</taxon>
        <taxon>Sphingobacteriia</taxon>
        <taxon>Sphingobacteriales</taxon>
        <taxon>Sphingobacteriaceae</taxon>
        <taxon>Pedobacter</taxon>
    </lineage>
</organism>
<evidence type="ECO:0000313" key="3">
    <source>
        <dbReference type="Proteomes" id="UP000537718"/>
    </source>
</evidence>
<dbReference type="AlphaFoldDB" id="A0A7W8YQT1"/>
<name>A0A7W8YQT1_9SPHI</name>
<accession>A0A7W8YQT1</accession>
<proteinExistence type="predicted"/>
<keyword evidence="1" id="KW-0732">Signal</keyword>
<evidence type="ECO:0000313" key="2">
    <source>
        <dbReference type="EMBL" id="MBB5620127.1"/>
    </source>
</evidence>
<dbReference type="EMBL" id="JACHCF010000002">
    <property type="protein sequence ID" value="MBB5620127.1"/>
    <property type="molecule type" value="Genomic_DNA"/>
</dbReference>
<evidence type="ECO:0000256" key="1">
    <source>
        <dbReference type="SAM" id="SignalP"/>
    </source>
</evidence>